<dbReference type="PANTHER" id="PTHR48052:SF8">
    <property type="entry name" value="LRR RECEPTOR-LIKE SERINE_THREONINE-PROTEIN KINASE FLS2"/>
    <property type="match status" value="1"/>
</dbReference>
<gene>
    <name evidence="15" type="ORF">CTI12_AA459730</name>
</gene>
<keyword evidence="9 12" id="KW-0472">Membrane</keyword>
<comment type="similarity">
    <text evidence="2">Belongs to the RLP family.</text>
</comment>
<dbReference type="InterPro" id="IPR003591">
    <property type="entry name" value="Leu-rich_rpt_typical-subtyp"/>
</dbReference>
<organism evidence="15 16">
    <name type="scientific">Artemisia annua</name>
    <name type="common">Sweet wormwood</name>
    <dbReference type="NCBI Taxonomy" id="35608"/>
    <lineage>
        <taxon>Eukaryota</taxon>
        <taxon>Viridiplantae</taxon>
        <taxon>Streptophyta</taxon>
        <taxon>Embryophyta</taxon>
        <taxon>Tracheophyta</taxon>
        <taxon>Spermatophyta</taxon>
        <taxon>Magnoliopsida</taxon>
        <taxon>eudicotyledons</taxon>
        <taxon>Gunneridae</taxon>
        <taxon>Pentapetalae</taxon>
        <taxon>asterids</taxon>
        <taxon>campanulids</taxon>
        <taxon>Asterales</taxon>
        <taxon>Asteraceae</taxon>
        <taxon>Asteroideae</taxon>
        <taxon>Anthemideae</taxon>
        <taxon>Artemisiinae</taxon>
        <taxon>Artemisia</taxon>
    </lineage>
</organism>
<keyword evidence="5 12" id="KW-0812">Transmembrane</keyword>
<dbReference type="Pfam" id="PF08263">
    <property type="entry name" value="LRRNT_2"/>
    <property type="match status" value="1"/>
</dbReference>
<dbReference type="FunFam" id="3.80.10.10:FF:000213">
    <property type="entry name" value="Tyrosine-sulfated glycopeptide receptor 1"/>
    <property type="match status" value="1"/>
</dbReference>
<evidence type="ECO:0000313" key="15">
    <source>
        <dbReference type="EMBL" id="PWA51894.1"/>
    </source>
</evidence>
<reference evidence="15 16" key="1">
    <citation type="journal article" date="2018" name="Mol. Plant">
        <title>The genome of Artemisia annua provides insight into the evolution of Asteraceae family and artemisinin biosynthesis.</title>
        <authorList>
            <person name="Shen Q."/>
            <person name="Zhang L."/>
            <person name="Liao Z."/>
            <person name="Wang S."/>
            <person name="Yan T."/>
            <person name="Shi P."/>
            <person name="Liu M."/>
            <person name="Fu X."/>
            <person name="Pan Q."/>
            <person name="Wang Y."/>
            <person name="Lv Z."/>
            <person name="Lu X."/>
            <person name="Zhang F."/>
            <person name="Jiang W."/>
            <person name="Ma Y."/>
            <person name="Chen M."/>
            <person name="Hao X."/>
            <person name="Li L."/>
            <person name="Tang Y."/>
            <person name="Lv G."/>
            <person name="Zhou Y."/>
            <person name="Sun X."/>
            <person name="Brodelius P.E."/>
            <person name="Rose J.K.C."/>
            <person name="Tang K."/>
        </authorList>
    </citation>
    <scope>NUCLEOTIDE SEQUENCE [LARGE SCALE GENOMIC DNA]</scope>
    <source>
        <strain evidence="16">cv. Huhao1</strain>
        <tissue evidence="15">Leaf</tissue>
    </source>
</reference>
<name>A0A2U1LSD6_ARTAN</name>
<keyword evidence="10" id="KW-0675">Receptor</keyword>
<evidence type="ECO:0000256" key="7">
    <source>
        <dbReference type="ARBA" id="ARBA00022737"/>
    </source>
</evidence>
<keyword evidence="16" id="KW-1185">Reference proteome</keyword>
<evidence type="ECO:0000256" key="4">
    <source>
        <dbReference type="ARBA" id="ARBA00022614"/>
    </source>
</evidence>
<dbReference type="GO" id="GO:0006952">
    <property type="term" value="P:defense response"/>
    <property type="evidence" value="ECO:0007669"/>
    <property type="project" value="UniProtKB-ARBA"/>
</dbReference>
<dbReference type="GO" id="GO:0051707">
    <property type="term" value="P:response to other organism"/>
    <property type="evidence" value="ECO:0007669"/>
    <property type="project" value="UniProtKB-ARBA"/>
</dbReference>
<keyword evidence="7" id="KW-0677">Repeat</keyword>
<dbReference type="Gene3D" id="3.80.10.10">
    <property type="entry name" value="Ribonuclease Inhibitor"/>
    <property type="match status" value="3"/>
</dbReference>
<dbReference type="AlphaFoldDB" id="A0A2U1LSD6"/>
<dbReference type="InterPro" id="IPR001611">
    <property type="entry name" value="Leu-rich_rpt"/>
</dbReference>
<evidence type="ECO:0000256" key="2">
    <source>
        <dbReference type="ARBA" id="ARBA00009592"/>
    </source>
</evidence>
<keyword evidence="4" id="KW-0433">Leucine-rich repeat</keyword>
<dbReference type="STRING" id="35608.A0A2U1LSD6"/>
<dbReference type="SMART" id="SM00369">
    <property type="entry name" value="LRR_TYP"/>
    <property type="match status" value="6"/>
</dbReference>
<evidence type="ECO:0000313" key="16">
    <source>
        <dbReference type="Proteomes" id="UP000245207"/>
    </source>
</evidence>
<keyword evidence="3" id="KW-1003">Cell membrane</keyword>
<dbReference type="EMBL" id="PKPP01007994">
    <property type="protein sequence ID" value="PWA51894.1"/>
    <property type="molecule type" value="Genomic_DNA"/>
</dbReference>
<proteinExistence type="inferred from homology"/>
<evidence type="ECO:0000256" key="9">
    <source>
        <dbReference type="ARBA" id="ARBA00023136"/>
    </source>
</evidence>
<dbReference type="Pfam" id="PF00560">
    <property type="entry name" value="LRR_1"/>
    <property type="match status" value="2"/>
</dbReference>
<sequence>MKVLVLCMIVVLLWSSVKAQLNPTCNSNDSIVLKSFMNVMDSAIDGWTTNSSNCCDWDGVTCNLDGRVVKLELSKKRLVGTLVESLSSLDQLKTLNLSRNLFRGKVPVLIFHLKYLEVLDLSSNEFLGGFPDSVDLPRIEVLDVSDNNFVGPIAPGLCVNSSGVRVLQLGVNYFSGEIPPEFEKCGLLEHLSLDANLVSGIIPEYLFRLPKLVKLSLQDNLIVGQLQNSIPSNLVYLDVSLNLISGDLPDFFHTFPNLSYFAAHSNNLGGRIPVSLLNSGSISSLILRNNSFSGLIDLNCSAMVNLELLDLTDNKFIGTIPDNLPTCQSLKVIDLGGNNLTGQIPESFKLFASLAYLSLSMCNLKNLSGSLEILQHCSNLTTLVLSRSFDNEEMPYDSNLQFKMLKTFVIPFCKLTGMIPVWLNGLTKLRMLDLSWNQLSGHIPPFLGNLPSLIYLDLSNNFLKGVIPKSLTEIPELLYHNVSLEVSLEYAISMKRSTNGTVLRYSYGVRFPPTLDLSDNFLTGPIWPEFGNLINLHVLNLKYNELSGNIPSSFENLTCIENMDLSHNDLSGEIPPSLVKLGMLSKFSVAYNNLTGLIPSGGQFSTFSASSFEGNPGLCGEFVLSCEKVHQSLKARVSEFEEDLMVSFPIWTGFGIGFLFSVVLLLVVPRIRGTEKLDKFE</sequence>
<evidence type="ECO:0000256" key="11">
    <source>
        <dbReference type="ARBA" id="ARBA00023180"/>
    </source>
</evidence>
<evidence type="ECO:0000256" key="1">
    <source>
        <dbReference type="ARBA" id="ARBA00004251"/>
    </source>
</evidence>
<keyword evidence="6 13" id="KW-0732">Signal</keyword>
<keyword evidence="8 12" id="KW-1133">Transmembrane helix</keyword>
<comment type="caution">
    <text evidence="15">The sequence shown here is derived from an EMBL/GenBank/DDBJ whole genome shotgun (WGS) entry which is preliminary data.</text>
</comment>
<dbReference type="PANTHER" id="PTHR48052">
    <property type="entry name" value="UNNAMED PRODUCT"/>
    <property type="match status" value="1"/>
</dbReference>
<evidence type="ECO:0000256" key="13">
    <source>
        <dbReference type="SAM" id="SignalP"/>
    </source>
</evidence>
<evidence type="ECO:0000259" key="14">
    <source>
        <dbReference type="Pfam" id="PF08263"/>
    </source>
</evidence>
<feature type="chain" id="PRO_5015756847" evidence="13">
    <location>
        <begin position="20"/>
        <end position="681"/>
    </location>
</feature>
<dbReference type="Pfam" id="PF13855">
    <property type="entry name" value="LRR_8"/>
    <property type="match status" value="3"/>
</dbReference>
<evidence type="ECO:0000256" key="12">
    <source>
        <dbReference type="SAM" id="Phobius"/>
    </source>
</evidence>
<protein>
    <submittedName>
        <fullName evidence="15">Leucine-rich repeat protein</fullName>
    </submittedName>
</protein>
<feature type="signal peptide" evidence="13">
    <location>
        <begin position="1"/>
        <end position="19"/>
    </location>
</feature>
<evidence type="ECO:0000256" key="8">
    <source>
        <dbReference type="ARBA" id="ARBA00022989"/>
    </source>
</evidence>
<evidence type="ECO:0000256" key="6">
    <source>
        <dbReference type="ARBA" id="ARBA00022729"/>
    </source>
</evidence>
<evidence type="ECO:0000256" key="3">
    <source>
        <dbReference type="ARBA" id="ARBA00022475"/>
    </source>
</evidence>
<dbReference type="InterPro" id="IPR013210">
    <property type="entry name" value="LRR_N_plant-typ"/>
</dbReference>
<evidence type="ECO:0000256" key="10">
    <source>
        <dbReference type="ARBA" id="ARBA00023170"/>
    </source>
</evidence>
<keyword evidence="11" id="KW-0325">Glycoprotein</keyword>
<accession>A0A2U1LSD6</accession>
<evidence type="ECO:0000256" key="5">
    <source>
        <dbReference type="ARBA" id="ARBA00022692"/>
    </source>
</evidence>
<dbReference type="GO" id="GO:0005886">
    <property type="term" value="C:plasma membrane"/>
    <property type="evidence" value="ECO:0007669"/>
    <property type="project" value="UniProtKB-SubCell"/>
</dbReference>
<comment type="subcellular location">
    <subcellularLocation>
        <location evidence="1">Cell membrane</location>
        <topology evidence="1">Single-pass type I membrane protein</topology>
    </subcellularLocation>
</comment>
<feature type="transmembrane region" description="Helical" evidence="12">
    <location>
        <begin position="648"/>
        <end position="668"/>
    </location>
</feature>
<dbReference type="InterPro" id="IPR032675">
    <property type="entry name" value="LRR_dom_sf"/>
</dbReference>
<dbReference type="Proteomes" id="UP000245207">
    <property type="component" value="Unassembled WGS sequence"/>
</dbReference>
<feature type="domain" description="Leucine-rich repeat-containing N-terminal plant-type" evidence="14">
    <location>
        <begin position="31"/>
        <end position="63"/>
    </location>
</feature>
<dbReference type="SUPFAM" id="SSF52058">
    <property type="entry name" value="L domain-like"/>
    <property type="match status" value="2"/>
</dbReference>
<dbReference type="OrthoDB" id="676979at2759"/>
<dbReference type="FunFam" id="3.80.10.10:FF:000095">
    <property type="entry name" value="LRR receptor-like serine/threonine-protein kinase GSO1"/>
    <property type="match status" value="1"/>
</dbReference>